<organism evidence="1 2">
    <name type="scientific">Anabaena sphaerica FACHB-251</name>
    <dbReference type="NCBI Taxonomy" id="2692883"/>
    <lineage>
        <taxon>Bacteria</taxon>
        <taxon>Bacillati</taxon>
        <taxon>Cyanobacteriota</taxon>
        <taxon>Cyanophyceae</taxon>
        <taxon>Nostocales</taxon>
        <taxon>Nostocaceae</taxon>
        <taxon>Anabaena</taxon>
    </lineage>
</organism>
<dbReference type="AlphaFoldDB" id="A0A927A1N6"/>
<reference evidence="2" key="1">
    <citation type="journal article" date="2020" name="ISME J.">
        <title>Comparative genomics reveals insights into cyanobacterial evolution and habitat adaptation.</title>
        <authorList>
            <person name="Chen M.Y."/>
            <person name="Teng W.K."/>
            <person name="Zhao L."/>
            <person name="Hu C.X."/>
            <person name="Zhou Y.K."/>
            <person name="Han B.P."/>
            <person name="Song L.R."/>
            <person name="Shu W.S."/>
        </authorList>
    </citation>
    <scope>NUCLEOTIDE SEQUENCE [LARGE SCALE GENOMIC DNA]</scope>
    <source>
        <strain evidence="2">FACHB-251</strain>
    </source>
</reference>
<proteinExistence type="predicted"/>
<accession>A0A927A1N6</accession>
<dbReference type="EMBL" id="JACJQU010000004">
    <property type="protein sequence ID" value="MBD2293660.1"/>
    <property type="molecule type" value="Genomic_DNA"/>
</dbReference>
<name>A0A927A1N6_9NOST</name>
<dbReference type="Proteomes" id="UP000662185">
    <property type="component" value="Unassembled WGS sequence"/>
</dbReference>
<evidence type="ECO:0000313" key="1">
    <source>
        <dbReference type="EMBL" id="MBD2293660.1"/>
    </source>
</evidence>
<sequence length="67" mass="7737">MQFMANSDPSNLEAILKRIFANRRITRQDQQIMMSNLLAKEGLSEDNIMQINQVFDGLKRGLIRVVD</sequence>
<keyword evidence="2" id="KW-1185">Reference proteome</keyword>
<protein>
    <submittedName>
        <fullName evidence="1">Uncharacterized protein</fullName>
    </submittedName>
</protein>
<gene>
    <name evidence="1" type="ORF">H6G06_09200</name>
</gene>
<evidence type="ECO:0000313" key="2">
    <source>
        <dbReference type="Proteomes" id="UP000662185"/>
    </source>
</evidence>
<comment type="caution">
    <text evidence="1">The sequence shown here is derived from an EMBL/GenBank/DDBJ whole genome shotgun (WGS) entry which is preliminary data.</text>
</comment>